<evidence type="ECO:0000256" key="1">
    <source>
        <dbReference type="SAM" id="SignalP"/>
    </source>
</evidence>
<keyword evidence="1" id="KW-0732">Signal</keyword>
<name>A0ABD2P6B4_9CUCU</name>
<accession>A0ABD2P6B4</accession>
<dbReference type="Proteomes" id="UP001516400">
    <property type="component" value="Unassembled WGS sequence"/>
</dbReference>
<dbReference type="EMBL" id="JABFTP020000185">
    <property type="protein sequence ID" value="KAL3286469.1"/>
    <property type="molecule type" value="Genomic_DNA"/>
</dbReference>
<proteinExistence type="predicted"/>
<gene>
    <name evidence="2" type="ORF">HHI36_000975</name>
</gene>
<feature type="chain" id="PRO_5044845694" evidence="1">
    <location>
        <begin position="18"/>
        <end position="83"/>
    </location>
</feature>
<evidence type="ECO:0000313" key="3">
    <source>
        <dbReference type="Proteomes" id="UP001516400"/>
    </source>
</evidence>
<evidence type="ECO:0000313" key="2">
    <source>
        <dbReference type="EMBL" id="KAL3286469.1"/>
    </source>
</evidence>
<organism evidence="2 3">
    <name type="scientific">Cryptolaemus montrouzieri</name>
    <dbReference type="NCBI Taxonomy" id="559131"/>
    <lineage>
        <taxon>Eukaryota</taxon>
        <taxon>Metazoa</taxon>
        <taxon>Ecdysozoa</taxon>
        <taxon>Arthropoda</taxon>
        <taxon>Hexapoda</taxon>
        <taxon>Insecta</taxon>
        <taxon>Pterygota</taxon>
        <taxon>Neoptera</taxon>
        <taxon>Endopterygota</taxon>
        <taxon>Coleoptera</taxon>
        <taxon>Polyphaga</taxon>
        <taxon>Cucujiformia</taxon>
        <taxon>Coccinelloidea</taxon>
        <taxon>Coccinellidae</taxon>
        <taxon>Scymninae</taxon>
        <taxon>Scymnini</taxon>
        <taxon>Cryptolaemus</taxon>
    </lineage>
</organism>
<protein>
    <submittedName>
        <fullName evidence="2">Uncharacterized protein</fullName>
    </submittedName>
</protein>
<dbReference type="AlphaFoldDB" id="A0ABD2P6B4"/>
<feature type="signal peptide" evidence="1">
    <location>
        <begin position="1"/>
        <end position="17"/>
    </location>
</feature>
<sequence>MFKITLCLAILLVVTIANPFQERIKRQSFSAGLGPNGVQAGFNSYNPYNPYNQYQYQTYNRFNPYQNQNQLGYPGQIGFAGQF</sequence>
<comment type="caution">
    <text evidence="2">The sequence shown here is derived from an EMBL/GenBank/DDBJ whole genome shotgun (WGS) entry which is preliminary data.</text>
</comment>
<keyword evidence="3" id="KW-1185">Reference proteome</keyword>
<reference evidence="2 3" key="1">
    <citation type="journal article" date="2021" name="BMC Biol.">
        <title>Horizontally acquired antibacterial genes associated with adaptive radiation of ladybird beetles.</title>
        <authorList>
            <person name="Li H.S."/>
            <person name="Tang X.F."/>
            <person name="Huang Y.H."/>
            <person name="Xu Z.Y."/>
            <person name="Chen M.L."/>
            <person name="Du X.Y."/>
            <person name="Qiu B.Y."/>
            <person name="Chen P.T."/>
            <person name="Zhang W."/>
            <person name="Slipinski A."/>
            <person name="Escalona H.E."/>
            <person name="Waterhouse R.M."/>
            <person name="Zwick A."/>
            <person name="Pang H."/>
        </authorList>
    </citation>
    <scope>NUCLEOTIDE SEQUENCE [LARGE SCALE GENOMIC DNA]</scope>
    <source>
        <strain evidence="2">SYSU2018</strain>
    </source>
</reference>